<protein>
    <submittedName>
        <fullName evidence="2">Uncharacterized protein</fullName>
    </submittedName>
</protein>
<comment type="caution">
    <text evidence="2">The sequence shown here is derived from an EMBL/GenBank/DDBJ whole genome shotgun (WGS) entry which is preliminary data.</text>
</comment>
<proteinExistence type="predicted"/>
<feature type="region of interest" description="Disordered" evidence="1">
    <location>
        <begin position="51"/>
        <end position="83"/>
    </location>
</feature>
<dbReference type="EMBL" id="NJES01000738">
    <property type="protein sequence ID" value="PHH69607.1"/>
    <property type="molecule type" value="Genomic_DNA"/>
</dbReference>
<name>A0A2C5YLF7_9HYPO</name>
<dbReference type="OrthoDB" id="4232400at2759"/>
<keyword evidence="3" id="KW-1185">Reference proteome</keyword>
<accession>A0A2C5YLF7</accession>
<sequence length="160" mass="17512">MDFLQPILTPEQSGIVKSYGGWTQFMICVGLKPSNPDDEEEGIRILNAFLESDGAEEAEGMNVDGEEKQGGEEDKGEGDKADLPYQLNAQTATMPATDGLQPPLTPAERTIVKSYGGWTNFMHSMCLKPTNDDDAEEGKRILEAFVAADEEQKGGKVERR</sequence>
<dbReference type="Proteomes" id="UP000226431">
    <property type="component" value="Unassembled WGS sequence"/>
</dbReference>
<dbReference type="AlphaFoldDB" id="A0A2C5YLF7"/>
<evidence type="ECO:0000313" key="2">
    <source>
        <dbReference type="EMBL" id="PHH69607.1"/>
    </source>
</evidence>
<reference evidence="2 3" key="1">
    <citation type="submission" date="2017-06" db="EMBL/GenBank/DDBJ databases">
        <title>Ant-infecting Ophiocordyceps genomes reveal a high diversity of potential behavioral manipulation genes and a possible major role for enterotoxins.</title>
        <authorList>
            <person name="De Bekker C."/>
            <person name="Evans H.C."/>
            <person name="Brachmann A."/>
            <person name="Hughes D.P."/>
        </authorList>
    </citation>
    <scope>NUCLEOTIDE SEQUENCE [LARGE SCALE GENOMIC DNA]</scope>
    <source>
        <strain evidence="2 3">Map16</strain>
    </source>
</reference>
<gene>
    <name evidence="2" type="ORF">CDD80_6617</name>
</gene>
<organism evidence="2 3">
    <name type="scientific">Ophiocordyceps camponoti-rufipedis</name>
    <dbReference type="NCBI Taxonomy" id="2004952"/>
    <lineage>
        <taxon>Eukaryota</taxon>
        <taxon>Fungi</taxon>
        <taxon>Dikarya</taxon>
        <taxon>Ascomycota</taxon>
        <taxon>Pezizomycotina</taxon>
        <taxon>Sordariomycetes</taxon>
        <taxon>Hypocreomycetidae</taxon>
        <taxon>Hypocreales</taxon>
        <taxon>Ophiocordycipitaceae</taxon>
        <taxon>Ophiocordyceps</taxon>
    </lineage>
</organism>
<evidence type="ECO:0000256" key="1">
    <source>
        <dbReference type="SAM" id="MobiDB-lite"/>
    </source>
</evidence>
<feature type="compositionally biased region" description="Basic and acidic residues" evidence="1">
    <location>
        <begin position="65"/>
        <end position="82"/>
    </location>
</feature>
<evidence type="ECO:0000313" key="3">
    <source>
        <dbReference type="Proteomes" id="UP000226431"/>
    </source>
</evidence>